<evidence type="ECO:0000256" key="3">
    <source>
        <dbReference type="ARBA" id="ARBA00022692"/>
    </source>
</evidence>
<evidence type="ECO:0000256" key="4">
    <source>
        <dbReference type="ARBA" id="ARBA00022989"/>
    </source>
</evidence>
<proteinExistence type="predicted"/>
<sequence length="285" mass="31731">MGNLSLYQPGNSIFHCCDSRTKLLLIVCFAVLAFLYFNPLVPLALMLVALAMNGLATRSYAFTNALTKLFLIIIFFFLIIHGFTNPLGKTPAMFWGHQLTIPFFGTYTLEGAYFGLTFGFRVATVALIALLYVSTTPPVEVVRGMVKLGLPYSFGFMILMSLQLIPISNREVKTIISAQRARGLVESSLLDKLKGLVPLFVPLVVSSLERMETMAMALESRGFGYTEQPTPLYEVRFSFKDIIIVAGAIALLVVGLILRFKYGKLSWIDQINSWGSIFWPGERVL</sequence>
<evidence type="ECO:0000256" key="6">
    <source>
        <dbReference type="SAM" id="Phobius"/>
    </source>
</evidence>
<dbReference type="GO" id="GO:0005886">
    <property type="term" value="C:plasma membrane"/>
    <property type="evidence" value="ECO:0007669"/>
    <property type="project" value="UniProtKB-ARBA"/>
</dbReference>
<dbReference type="EMBL" id="CP017019">
    <property type="protein sequence ID" value="AOQ22896.1"/>
    <property type="molecule type" value="Genomic_DNA"/>
</dbReference>
<organism evidence="7 9">
    <name type="scientific">Neomoorella thermoacetica</name>
    <name type="common">Clostridium thermoaceticum</name>
    <dbReference type="NCBI Taxonomy" id="1525"/>
    <lineage>
        <taxon>Bacteria</taxon>
        <taxon>Bacillati</taxon>
        <taxon>Bacillota</taxon>
        <taxon>Clostridia</taxon>
        <taxon>Neomoorellales</taxon>
        <taxon>Neomoorellaceae</taxon>
        <taxon>Neomoorella</taxon>
    </lineage>
</organism>
<feature type="transmembrane region" description="Helical" evidence="6">
    <location>
        <begin position="23"/>
        <end position="50"/>
    </location>
</feature>
<feature type="transmembrane region" description="Helical" evidence="6">
    <location>
        <begin position="62"/>
        <end position="83"/>
    </location>
</feature>
<dbReference type="InterPro" id="IPR051611">
    <property type="entry name" value="ECF_transporter_component"/>
</dbReference>
<dbReference type="CDD" id="cd16914">
    <property type="entry name" value="EcfT"/>
    <property type="match status" value="1"/>
</dbReference>
<evidence type="ECO:0000256" key="1">
    <source>
        <dbReference type="ARBA" id="ARBA00004141"/>
    </source>
</evidence>
<evidence type="ECO:0000313" key="8">
    <source>
        <dbReference type="EMBL" id="TYL09964.1"/>
    </source>
</evidence>
<dbReference type="AlphaFoldDB" id="A0AAC9HF72"/>
<feature type="transmembrane region" description="Helical" evidence="6">
    <location>
        <begin position="112"/>
        <end position="133"/>
    </location>
</feature>
<feature type="transmembrane region" description="Helical" evidence="6">
    <location>
        <begin position="145"/>
        <end position="165"/>
    </location>
</feature>
<keyword evidence="3 6" id="KW-0812">Transmembrane</keyword>
<protein>
    <submittedName>
        <fullName evidence="7">Energy-coupling factor transporter transmembrane protein EcfT</fullName>
    </submittedName>
</protein>
<dbReference type="Proteomes" id="UP000322283">
    <property type="component" value="Unassembled WGS sequence"/>
</dbReference>
<evidence type="ECO:0000313" key="7">
    <source>
        <dbReference type="EMBL" id="AOQ22896.1"/>
    </source>
</evidence>
<gene>
    <name evidence="7" type="primary">ecfT_1</name>
    <name evidence="8" type="synonym">ecfT_6</name>
    <name evidence="7" type="ORF">Maut_00421</name>
    <name evidence="8" type="ORF">MTAT_24600</name>
</gene>
<evidence type="ECO:0000256" key="2">
    <source>
        <dbReference type="ARBA" id="ARBA00022475"/>
    </source>
</evidence>
<keyword evidence="4 6" id="KW-1133">Transmembrane helix</keyword>
<evidence type="ECO:0000313" key="9">
    <source>
        <dbReference type="Proteomes" id="UP000094598"/>
    </source>
</evidence>
<accession>A0AAC9HF72</accession>
<name>A0AAC9HF72_NEOTH</name>
<dbReference type="Pfam" id="PF02361">
    <property type="entry name" value="CbiQ"/>
    <property type="match status" value="1"/>
</dbReference>
<reference evidence="7 9" key="1">
    <citation type="submission" date="2016-08" db="EMBL/GenBank/DDBJ databases">
        <title>Moorella thermoacetica DSM 103132.</title>
        <authorList>
            <person name="Jendresen C.B."/>
            <person name="Redl S.M."/>
            <person name="Jensen T.O."/>
            <person name="Nielsen A.T."/>
        </authorList>
    </citation>
    <scope>NUCLEOTIDE SEQUENCE [LARGE SCALE GENOMIC DNA]</scope>
    <source>
        <strain evidence="7 9">DSM 103132</strain>
    </source>
</reference>
<dbReference type="EMBL" id="VCDX01000011">
    <property type="protein sequence ID" value="TYL09964.1"/>
    <property type="molecule type" value="Genomic_DNA"/>
</dbReference>
<dbReference type="PANTHER" id="PTHR34857:SF2">
    <property type="entry name" value="SLL0384 PROTEIN"/>
    <property type="match status" value="1"/>
</dbReference>
<comment type="subcellular location">
    <subcellularLocation>
        <location evidence="1">Membrane</location>
        <topology evidence="1">Multi-pass membrane protein</topology>
    </subcellularLocation>
</comment>
<evidence type="ECO:0000256" key="5">
    <source>
        <dbReference type="ARBA" id="ARBA00023136"/>
    </source>
</evidence>
<dbReference type="RefSeq" id="WP_081328452.1">
    <property type="nucleotide sequence ID" value="NZ_CP017019.1"/>
</dbReference>
<evidence type="ECO:0000313" key="10">
    <source>
        <dbReference type="Proteomes" id="UP000322283"/>
    </source>
</evidence>
<dbReference type="PANTHER" id="PTHR34857">
    <property type="entry name" value="SLL0384 PROTEIN"/>
    <property type="match status" value="1"/>
</dbReference>
<dbReference type="Proteomes" id="UP000094598">
    <property type="component" value="Chromosome"/>
</dbReference>
<keyword evidence="2" id="KW-1003">Cell membrane</keyword>
<keyword evidence="10" id="KW-1185">Reference proteome</keyword>
<keyword evidence="5 6" id="KW-0472">Membrane</keyword>
<reference evidence="8 10" key="2">
    <citation type="submission" date="2019-05" db="EMBL/GenBank/DDBJ databases">
        <title>Genome sequence of Moorella thermoacetica ATCC 33924.</title>
        <authorList>
            <person name="Poehlein A."/>
            <person name="Bengelsdorf F.R."/>
            <person name="Duerre P."/>
            <person name="Daniel R."/>
        </authorList>
    </citation>
    <scope>NUCLEOTIDE SEQUENCE [LARGE SCALE GENOMIC DNA]</scope>
    <source>
        <strain evidence="8 10">ATCC 33924</strain>
    </source>
</reference>
<dbReference type="InterPro" id="IPR003339">
    <property type="entry name" value="ABC/ECF_trnsptr_transmembrane"/>
</dbReference>
<feature type="transmembrane region" description="Helical" evidence="6">
    <location>
        <begin position="242"/>
        <end position="260"/>
    </location>
</feature>